<keyword evidence="2" id="KW-1185">Reference proteome</keyword>
<dbReference type="EMBL" id="LODT01000028">
    <property type="protein sequence ID" value="KYQ93048.1"/>
    <property type="molecule type" value="Genomic_DNA"/>
</dbReference>
<comment type="caution">
    <text evidence="1">The sequence shown here is derived from an EMBL/GenBank/DDBJ whole genome shotgun (WGS) entry which is preliminary data.</text>
</comment>
<dbReference type="FunCoup" id="A0A151ZGE5">
    <property type="interactions" value="262"/>
</dbReference>
<evidence type="ECO:0000313" key="2">
    <source>
        <dbReference type="Proteomes" id="UP000076078"/>
    </source>
</evidence>
<dbReference type="InParanoid" id="A0A151ZGE5"/>
<reference evidence="1 2" key="1">
    <citation type="submission" date="2015-12" db="EMBL/GenBank/DDBJ databases">
        <title>Dictyostelia acquired genes for synthesis and detection of signals that induce cell-type specialization by lateral gene transfer from prokaryotes.</title>
        <authorList>
            <person name="Gloeckner G."/>
            <person name="Schaap P."/>
        </authorList>
    </citation>
    <scope>NUCLEOTIDE SEQUENCE [LARGE SCALE GENOMIC DNA]</scope>
    <source>
        <strain evidence="1 2">TK</strain>
    </source>
</reference>
<dbReference type="Proteomes" id="UP000076078">
    <property type="component" value="Unassembled WGS sequence"/>
</dbReference>
<name>A0A151ZGE5_TIELA</name>
<gene>
    <name evidence="1" type="ORF">DLAC_05658</name>
</gene>
<sequence>MISRLVLNNTSKTLLRRYSTTTISAEERAAYKSFIKTNITNTTDKKIQSFLARPDVAPIAKKYQLKYKEPTEEDYIQILHGISTELRGAKLEAKKSFSAKYKEQPIQEVTLEEFFPDIKN</sequence>
<accession>A0A151ZGE5</accession>
<dbReference type="AlphaFoldDB" id="A0A151ZGE5"/>
<proteinExistence type="predicted"/>
<evidence type="ECO:0000313" key="1">
    <source>
        <dbReference type="EMBL" id="KYQ93048.1"/>
    </source>
</evidence>
<protein>
    <submittedName>
        <fullName evidence="1">Uncharacterized protein</fullName>
    </submittedName>
</protein>
<organism evidence="1 2">
    <name type="scientific">Tieghemostelium lacteum</name>
    <name type="common">Slime mold</name>
    <name type="synonym">Dictyostelium lacteum</name>
    <dbReference type="NCBI Taxonomy" id="361077"/>
    <lineage>
        <taxon>Eukaryota</taxon>
        <taxon>Amoebozoa</taxon>
        <taxon>Evosea</taxon>
        <taxon>Eumycetozoa</taxon>
        <taxon>Dictyostelia</taxon>
        <taxon>Dictyosteliales</taxon>
        <taxon>Raperosteliaceae</taxon>
        <taxon>Tieghemostelium</taxon>
    </lineage>
</organism>